<gene>
    <name evidence="6" type="ORF">EDD41_0580</name>
</gene>
<dbReference type="Pfam" id="PF00440">
    <property type="entry name" value="TetR_N"/>
    <property type="match status" value="1"/>
</dbReference>
<evidence type="ECO:0000256" key="2">
    <source>
        <dbReference type="ARBA" id="ARBA00023125"/>
    </source>
</evidence>
<dbReference type="GO" id="GO:0000976">
    <property type="term" value="F:transcription cis-regulatory region binding"/>
    <property type="evidence" value="ECO:0007669"/>
    <property type="project" value="TreeGrafter"/>
</dbReference>
<evidence type="ECO:0000259" key="5">
    <source>
        <dbReference type="PROSITE" id="PS50977"/>
    </source>
</evidence>
<organism evidence="6 7">
    <name type="scientific">Luteococcus japonicus</name>
    <dbReference type="NCBI Taxonomy" id="33984"/>
    <lineage>
        <taxon>Bacteria</taxon>
        <taxon>Bacillati</taxon>
        <taxon>Actinomycetota</taxon>
        <taxon>Actinomycetes</taxon>
        <taxon>Propionibacteriales</taxon>
        <taxon>Propionibacteriaceae</taxon>
        <taxon>Luteococcus</taxon>
    </lineage>
</organism>
<dbReference type="InterPro" id="IPR001647">
    <property type="entry name" value="HTH_TetR"/>
</dbReference>
<dbReference type="PROSITE" id="PS50977">
    <property type="entry name" value="HTH_TETR_2"/>
    <property type="match status" value="1"/>
</dbReference>
<evidence type="ECO:0000313" key="6">
    <source>
        <dbReference type="EMBL" id="ROR53431.1"/>
    </source>
</evidence>
<dbReference type="PANTHER" id="PTHR30055:SF148">
    <property type="entry name" value="TETR-FAMILY TRANSCRIPTIONAL REGULATOR"/>
    <property type="match status" value="1"/>
</dbReference>
<feature type="domain" description="HTH tetR-type" evidence="5">
    <location>
        <begin position="14"/>
        <end position="74"/>
    </location>
</feature>
<dbReference type="Gene3D" id="1.10.10.60">
    <property type="entry name" value="Homeodomain-like"/>
    <property type="match status" value="1"/>
</dbReference>
<dbReference type="PANTHER" id="PTHR30055">
    <property type="entry name" value="HTH-TYPE TRANSCRIPTIONAL REGULATOR RUTR"/>
    <property type="match status" value="1"/>
</dbReference>
<dbReference type="Gene3D" id="1.10.357.10">
    <property type="entry name" value="Tetracycline Repressor, domain 2"/>
    <property type="match status" value="1"/>
</dbReference>
<proteinExistence type="predicted"/>
<dbReference type="SUPFAM" id="SSF48498">
    <property type="entry name" value="Tetracyclin repressor-like, C-terminal domain"/>
    <property type="match status" value="1"/>
</dbReference>
<dbReference type="GO" id="GO:0003700">
    <property type="term" value="F:DNA-binding transcription factor activity"/>
    <property type="evidence" value="ECO:0007669"/>
    <property type="project" value="TreeGrafter"/>
</dbReference>
<dbReference type="InterPro" id="IPR009057">
    <property type="entry name" value="Homeodomain-like_sf"/>
</dbReference>
<dbReference type="InterPro" id="IPR036271">
    <property type="entry name" value="Tet_transcr_reg_TetR-rel_C_sf"/>
</dbReference>
<evidence type="ECO:0000313" key="7">
    <source>
        <dbReference type="Proteomes" id="UP000275749"/>
    </source>
</evidence>
<reference evidence="6 7" key="1">
    <citation type="submission" date="2018-11" db="EMBL/GenBank/DDBJ databases">
        <title>Sequencing the genomes of 1000 actinobacteria strains.</title>
        <authorList>
            <person name="Klenk H.-P."/>
        </authorList>
    </citation>
    <scope>NUCLEOTIDE SEQUENCE [LARGE SCALE GENOMIC DNA]</scope>
    <source>
        <strain evidence="6 7">DSM 10546</strain>
    </source>
</reference>
<dbReference type="EMBL" id="RKHG01000001">
    <property type="protein sequence ID" value="ROR53431.1"/>
    <property type="molecule type" value="Genomic_DNA"/>
</dbReference>
<dbReference type="InterPro" id="IPR050109">
    <property type="entry name" value="HTH-type_TetR-like_transc_reg"/>
</dbReference>
<dbReference type="Pfam" id="PF16859">
    <property type="entry name" value="TetR_C_11"/>
    <property type="match status" value="1"/>
</dbReference>
<keyword evidence="1" id="KW-0805">Transcription regulation</keyword>
<name>A0A3N1ZRB1_9ACTN</name>
<dbReference type="AlphaFoldDB" id="A0A3N1ZRB1"/>
<sequence>MVVPVTSRGRPLDASVEQRVLPATRELLAASSLSDLRIDDIARRSGVAKTTIYRRWPSLTHLVVAAMADLVGEREVTITDDPEEDLQRIALAGLRSLRTAGPSLPPLALTVHRHGDAQLRREYRARLIDPLRGALIDCLQRGQARGVFRADADAPLAVDAMIGAAIYRLAILHETPTEADAKDLVSLLLDGVRPQPSREREQ</sequence>
<evidence type="ECO:0000256" key="1">
    <source>
        <dbReference type="ARBA" id="ARBA00023015"/>
    </source>
</evidence>
<keyword evidence="3" id="KW-0804">Transcription</keyword>
<dbReference type="SUPFAM" id="SSF46689">
    <property type="entry name" value="Homeodomain-like"/>
    <property type="match status" value="1"/>
</dbReference>
<dbReference type="Proteomes" id="UP000275749">
    <property type="component" value="Unassembled WGS sequence"/>
</dbReference>
<protein>
    <submittedName>
        <fullName evidence="6">TetR family transcriptional regulator</fullName>
    </submittedName>
</protein>
<keyword evidence="2 4" id="KW-0238">DNA-binding</keyword>
<accession>A0A3N1ZRB1</accession>
<feature type="DNA-binding region" description="H-T-H motif" evidence="4">
    <location>
        <begin position="37"/>
        <end position="56"/>
    </location>
</feature>
<comment type="caution">
    <text evidence="6">The sequence shown here is derived from an EMBL/GenBank/DDBJ whole genome shotgun (WGS) entry which is preliminary data.</text>
</comment>
<evidence type="ECO:0000256" key="4">
    <source>
        <dbReference type="PROSITE-ProRule" id="PRU00335"/>
    </source>
</evidence>
<evidence type="ECO:0000256" key="3">
    <source>
        <dbReference type="ARBA" id="ARBA00023163"/>
    </source>
</evidence>
<dbReference type="InterPro" id="IPR011075">
    <property type="entry name" value="TetR_C"/>
</dbReference>